<evidence type="ECO:0000259" key="10">
    <source>
        <dbReference type="Pfam" id="PF00999"/>
    </source>
</evidence>
<evidence type="ECO:0000256" key="8">
    <source>
        <dbReference type="ARBA" id="ARBA00023136"/>
    </source>
</evidence>
<keyword evidence="2" id="KW-0813">Transport</keyword>
<keyword evidence="5 9" id="KW-0812">Transmembrane</keyword>
<evidence type="ECO:0000256" key="6">
    <source>
        <dbReference type="ARBA" id="ARBA00022989"/>
    </source>
</evidence>
<dbReference type="GO" id="GO:0015297">
    <property type="term" value="F:antiporter activity"/>
    <property type="evidence" value="ECO:0007669"/>
    <property type="project" value="UniProtKB-KW"/>
</dbReference>
<keyword evidence="6 9" id="KW-1133">Transmembrane helix</keyword>
<feature type="transmembrane region" description="Helical" evidence="9">
    <location>
        <begin position="306"/>
        <end position="327"/>
    </location>
</feature>
<dbReference type="PANTHER" id="PTHR32507">
    <property type="entry name" value="NA(+)/H(+) ANTIPORTER 1"/>
    <property type="match status" value="1"/>
</dbReference>
<feature type="transmembrane region" description="Helical" evidence="9">
    <location>
        <begin position="91"/>
        <end position="117"/>
    </location>
</feature>
<keyword evidence="7" id="KW-0406">Ion transport</keyword>
<feature type="transmembrane region" description="Helical" evidence="9">
    <location>
        <begin position="61"/>
        <end position="79"/>
    </location>
</feature>
<keyword evidence="12" id="KW-1185">Reference proteome</keyword>
<dbReference type="Proteomes" id="UP000236655">
    <property type="component" value="Chromosome"/>
</dbReference>
<comment type="subcellular location">
    <subcellularLocation>
        <location evidence="1">Cell membrane</location>
        <topology evidence="1">Multi-pass membrane protein</topology>
    </subcellularLocation>
</comment>
<evidence type="ECO:0000313" key="12">
    <source>
        <dbReference type="Proteomes" id="UP000236655"/>
    </source>
</evidence>
<dbReference type="Pfam" id="PF00999">
    <property type="entry name" value="Na_H_Exchanger"/>
    <property type="match status" value="1"/>
</dbReference>
<dbReference type="Gene3D" id="1.20.1530.20">
    <property type="match status" value="1"/>
</dbReference>
<keyword evidence="4" id="KW-1003">Cell membrane</keyword>
<evidence type="ECO:0000313" key="11">
    <source>
        <dbReference type="EMBL" id="AUR51980.1"/>
    </source>
</evidence>
<dbReference type="RefSeq" id="WP_102951276.1">
    <property type="nucleotide sequence ID" value="NZ_CP024847.1"/>
</dbReference>
<evidence type="ECO:0000256" key="4">
    <source>
        <dbReference type="ARBA" id="ARBA00022475"/>
    </source>
</evidence>
<dbReference type="GO" id="GO:0005886">
    <property type="term" value="C:plasma membrane"/>
    <property type="evidence" value="ECO:0007669"/>
    <property type="project" value="UniProtKB-SubCell"/>
</dbReference>
<evidence type="ECO:0000256" key="1">
    <source>
        <dbReference type="ARBA" id="ARBA00004651"/>
    </source>
</evidence>
<feature type="transmembrane region" description="Helical" evidence="9">
    <location>
        <begin position="339"/>
        <end position="357"/>
    </location>
</feature>
<feature type="transmembrane region" description="Helical" evidence="9">
    <location>
        <begin position="369"/>
        <end position="389"/>
    </location>
</feature>
<dbReference type="KEGG" id="nba:CUN60_06600"/>
<dbReference type="OrthoDB" id="643057at2"/>
<evidence type="ECO:0000256" key="7">
    <source>
        <dbReference type="ARBA" id="ARBA00023065"/>
    </source>
</evidence>
<proteinExistence type="predicted"/>
<dbReference type="PANTHER" id="PTHR32507:SF0">
    <property type="entry name" value="NA(+)_H(+) ANTIPORTER 2-RELATED"/>
    <property type="match status" value="1"/>
</dbReference>
<feature type="transmembrane region" description="Helical" evidence="9">
    <location>
        <begin position="237"/>
        <end position="256"/>
    </location>
</feature>
<evidence type="ECO:0000256" key="3">
    <source>
        <dbReference type="ARBA" id="ARBA00022449"/>
    </source>
</evidence>
<keyword evidence="8 9" id="KW-0472">Membrane</keyword>
<dbReference type="GO" id="GO:1902600">
    <property type="term" value="P:proton transmembrane transport"/>
    <property type="evidence" value="ECO:0007669"/>
    <property type="project" value="InterPro"/>
</dbReference>
<feature type="transmembrane region" description="Helical" evidence="9">
    <location>
        <begin position="33"/>
        <end position="55"/>
    </location>
</feature>
<dbReference type="InterPro" id="IPR006153">
    <property type="entry name" value="Cation/H_exchanger_TM"/>
</dbReference>
<sequence length="392" mass="43860">MSLSLDTILMILSLLVICSFFYNYLLEKFQIPSVILLIVTGILLKFIAEITGVYHSPNANALALFGTLGLITIVLEAVLDLKIAGHNYQKVLVALISATLSILLISIVVGVFIHYIYPISYRSAMIYATPIAIISSAIVIPSISGLSPELKEFLVFESIFSDIVGILVFNFFTNVEPGNWLSFGEFSLSFAGILILSAIISIPLALILNHSKRDHQHVFILAILIFIYGLAKHFHMSALILILVFGLMLNNMPLIFSKTKYRYLFRKRDMQNELADMQNLTGEFAFIIRTFFFILFGFSINLEMLFSLKALSIVAGMLVIVYAIRYISFFIFRVKNIKFATFIAPRGLITVLLFFQIPDSLKYSGFDGGVIFLMVIFTSIAMSASLIAGRNK</sequence>
<feature type="transmembrane region" description="Helical" evidence="9">
    <location>
        <begin position="153"/>
        <end position="174"/>
    </location>
</feature>
<organism evidence="11 12">
    <name type="scientific">Aquella oligotrophica</name>
    <dbReference type="NCBI Taxonomy" id="2067065"/>
    <lineage>
        <taxon>Bacteria</taxon>
        <taxon>Pseudomonadati</taxon>
        <taxon>Pseudomonadota</taxon>
        <taxon>Betaproteobacteria</taxon>
        <taxon>Neisseriales</taxon>
        <taxon>Neisseriaceae</taxon>
        <taxon>Aquella</taxon>
    </lineage>
</organism>
<feature type="transmembrane region" description="Helical" evidence="9">
    <location>
        <begin position="215"/>
        <end position="231"/>
    </location>
</feature>
<feature type="transmembrane region" description="Helical" evidence="9">
    <location>
        <begin position="277"/>
        <end position="300"/>
    </location>
</feature>
<evidence type="ECO:0000256" key="9">
    <source>
        <dbReference type="SAM" id="Phobius"/>
    </source>
</evidence>
<keyword evidence="3" id="KW-0050">Antiport</keyword>
<gene>
    <name evidence="11" type="ORF">CUN60_06600</name>
</gene>
<evidence type="ECO:0000256" key="2">
    <source>
        <dbReference type="ARBA" id="ARBA00022448"/>
    </source>
</evidence>
<name>A0A2I7N6C2_9NEIS</name>
<feature type="transmembrane region" description="Helical" evidence="9">
    <location>
        <begin position="6"/>
        <end position="26"/>
    </location>
</feature>
<reference evidence="12" key="1">
    <citation type="submission" date="2017-11" db="EMBL/GenBank/DDBJ databases">
        <authorList>
            <person name="Chan K.G."/>
            <person name="Lee L.S."/>
        </authorList>
    </citation>
    <scope>NUCLEOTIDE SEQUENCE [LARGE SCALE GENOMIC DNA]</scope>
    <source>
        <strain evidence="12">DSM 100970</strain>
    </source>
</reference>
<accession>A0A2I7N6C2</accession>
<evidence type="ECO:0000256" key="5">
    <source>
        <dbReference type="ARBA" id="ARBA00022692"/>
    </source>
</evidence>
<feature type="domain" description="Cation/H+ exchanger transmembrane" evidence="10">
    <location>
        <begin position="19"/>
        <end position="380"/>
    </location>
</feature>
<dbReference type="InterPro" id="IPR038770">
    <property type="entry name" value="Na+/solute_symporter_sf"/>
</dbReference>
<dbReference type="AlphaFoldDB" id="A0A2I7N6C2"/>
<feature type="transmembrane region" description="Helical" evidence="9">
    <location>
        <begin position="186"/>
        <end position="208"/>
    </location>
</feature>
<feature type="transmembrane region" description="Helical" evidence="9">
    <location>
        <begin position="123"/>
        <end position="141"/>
    </location>
</feature>
<dbReference type="EMBL" id="CP024847">
    <property type="protein sequence ID" value="AUR51980.1"/>
    <property type="molecule type" value="Genomic_DNA"/>
</dbReference>
<protein>
    <recommendedName>
        <fullName evidence="10">Cation/H+ exchanger transmembrane domain-containing protein</fullName>
    </recommendedName>
</protein>